<name>A0AA39RKI0_ACESA</name>
<evidence type="ECO:0000256" key="2">
    <source>
        <dbReference type="SAM" id="Phobius"/>
    </source>
</evidence>
<dbReference type="Gene3D" id="1.10.150.720">
    <property type="entry name" value="Haloacid dehalogenase-like hydrolase"/>
    <property type="match status" value="1"/>
</dbReference>
<keyword evidence="2" id="KW-0812">Transmembrane</keyword>
<sequence>MTFFKQNGELLPERRGVPGCVFDSPGRGDNAFRVVRRGRRFGRFIKMRFTHSVFMLAALFLTYSATFGFKIFFNGNIDSNLLTSQVVQQGSSNVVKPQQESTNVVKPPIKHTKKQHPPCKVEFLESVNDPVEPKDFMNFTQFSLEYIDKEDKPFGTNMYKPRFGGHQTLQEREKSFYAKNQTLHCGFVNAPPGFSSTGFDLDEKDKTFMSTCKVVVSSCIFGSSDFLRRPTKKLISDFSQKNVCFVMFVDEQTLSTLSSEGNNPDDGGYIGMWRIVTVRNLPYEDMRKTGKVPKFLSHRLFPSSRYSIWLDSKMRLQVDPMLIIEYFLWRSRSEYAISNHYDRHCVWEEVVRNKLLQKYNVTAIDEQFIFYQSDGLTKFDPSNPNNALPSYVPEGSFIIRAHTPMSNLFSCLWFNEVDRFTSRDQLSFGYTYLKLRRMNLNSPFYLNMFQINGKAIQTSATIPSSSDLIDRVMKDLYWNCEKEPYMRLPSPSPIIYLNINMNSLTSQEAQQESSNVVKAPEYPSCKVDFLESVNDLVEPKDYMNFTQLSLEYIDNEDVSFGTNMYKPRFGGHQTLQEREKSFYARDQTLHCGFVNAPPGFSSTGFDLDEKDKTFMSTCKVAVSTCIFGSSDFLRMPVKNLISDFSRKNVCFVMFVDEETLSTLSLDGNNPDDGGYIGLWRIVIVRNAPYEDMRKNGKVPKFLAHRLFPSSRYSLWIDSKVRLMVDPMLIIEYFLWRNRSEFAISNHYVRHCVWEEAARNKVLKKAFKPLHLPPCSSIHIQSGGKSIKKAYDAVLLDAGGTLLQLTKPVHDTYASIGRKYGLSVTSADIKEGFRRAFSAPWPEKLRYQGDGRPFWRLVVSEATGCSNDDYFEEVYKYYANGEAWHLPDGAYETIILLKDAGVKVAVVSNFDTRLRKLLKDLDILDLFDAVIISSEVGYEKPDPMIFKAALDQMSTEARKVVHVGDDEKADKEGANAIGIDCWLWGTDVKTFSDIQNRILIPKT</sequence>
<dbReference type="PANTHER" id="PTHR12956:SF27">
    <property type="entry name" value="TRANSMEMBRANE PROTEIN"/>
    <property type="match status" value="1"/>
</dbReference>
<keyword evidence="2" id="KW-1133">Transmembrane helix</keyword>
<keyword evidence="5" id="KW-1185">Reference proteome</keyword>
<feature type="region of interest" description="Disordered" evidence="1">
    <location>
        <begin position="93"/>
        <end position="113"/>
    </location>
</feature>
<comment type="caution">
    <text evidence="4">The sequence shown here is derived from an EMBL/GenBank/DDBJ whole genome shotgun (WGS) entry which is preliminary data.</text>
</comment>
<dbReference type="InterPro" id="IPR006439">
    <property type="entry name" value="HAD-SF_hydro_IA"/>
</dbReference>
<dbReference type="InterPro" id="IPR044924">
    <property type="entry name" value="HAD-SF_hydro_IA_REG-2-like_cap"/>
</dbReference>
<proteinExistence type="predicted"/>
<reference evidence="4" key="1">
    <citation type="journal article" date="2022" name="Plant J.">
        <title>Strategies of tolerance reflected in two North American maple genomes.</title>
        <authorList>
            <person name="McEvoy S.L."/>
            <person name="Sezen U.U."/>
            <person name="Trouern-Trend A."/>
            <person name="McMahon S.M."/>
            <person name="Schaberg P.G."/>
            <person name="Yang J."/>
            <person name="Wegrzyn J.L."/>
            <person name="Swenson N.G."/>
        </authorList>
    </citation>
    <scope>NUCLEOTIDE SEQUENCE</scope>
    <source>
        <strain evidence="4">NS2018</strain>
    </source>
</reference>
<evidence type="ECO:0000313" key="5">
    <source>
        <dbReference type="Proteomes" id="UP001168877"/>
    </source>
</evidence>
<dbReference type="InterPro" id="IPR048354">
    <property type="entry name" value="TOD1_MUCI70_glycTrfase_dom"/>
</dbReference>
<dbReference type="InterPro" id="IPR006852">
    <property type="entry name" value="TOD1_MUCI70"/>
</dbReference>
<dbReference type="PANTHER" id="PTHR12956">
    <property type="entry name" value="ALKALINE CERAMIDASE-RELATED"/>
    <property type="match status" value="1"/>
</dbReference>
<evidence type="ECO:0000313" key="4">
    <source>
        <dbReference type="EMBL" id="KAK0574217.1"/>
    </source>
</evidence>
<dbReference type="EMBL" id="JAUESC010000387">
    <property type="protein sequence ID" value="KAK0574217.1"/>
    <property type="molecule type" value="Genomic_DNA"/>
</dbReference>
<dbReference type="SUPFAM" id="SSF56784">
    <property type="entry name" value="HAD-like"/>
    <property type="match status" value="1"/>
</dbReference>
<reference evidence="4" key="2">
    <citation type="submission" date="2023-06" db="EMBL/GenBank/DDBJ databases">
        <authorList>
            <person name="Swenson N.G."/>
            <person name="Wegrzyn J.L."/>
            <person name="Mcevoy S.L."/>
        </authorList>
    </citation>
    <scope>NUCLEOTIDE SEQUENCE</scope>
    <source>
        <strain evidence="4">NS2018</strain>
        <tissue evidence="4">Leaf</tissue>
    </source>
</reference>
<dbReference type="AlphaFoldDB" id="A0AA39RKI0"/>
<protein>
    <recommendedName>
        <fullName evidence="3">TOD1/MUCI70 glycosyltransferase-like domain-containing protein</fullName>
    </recommendedName>
</protein>
<dbReference type="NCBIfam" id="TIGR01549">
    <property type="entry name" value="HAD-SF-IA-v1"/>
    <property type="match status" value="1"/>
</dbReference>
<dbReference type="InterPro" id="IPR036412">
    <property type="entry name" value="HAD-like_sf"/>
</dbReference>
<feature type="domain" description="TOD1/MUCI70 glycosyltransferase-like" evidence="3">
    <location>
        <begin position="550"/>
        <end position="765"/>
    </location>
</feature>
<dbReference type="Proteomes" id="UP001168877">
    <property type="component" value="Unassembled WGS sequence"/>
</dbReference>
<feature type="transmembrane region" description="Helical" evidence="2">
    <location>
        <begin position="49"/>
        <end position="73"/>
    </location>
</feature>
<dbReference type="Gene3D" id="3.40.50.1000">
    <property type="entry name" value="HAD superfamily/HAD-like"/>
    <property type="match status" value="1"/>
</dbReference>
<accession>A0AA39RKI0</accession>
<dbReference type="PRINTS" id="PR00413">
    <property type="entry name" value="HADHALOGNASE"/>
</dbReference>
<dbReference type="Pfam" id="PF00702">
    <property type="entry name" value="Hydrolase"/>
    <property type="match status" value="1"/>
</dbReference>
<dbReference type="InterPro" id="IPR023214">
    <property type="entry name" value="HAD_sf"/>
</dbReference>
<evidence type="ECO:0000259" key="3">
    <source>
        <dbReference type="Pfam" id="PF04765"/>
    </source>
</evidence>
<dbReference type="InterPro" id="IPR011949">
    <property type="entry name" value="HAD-SF_hydro_IA_REG-2-like"/>
</dbReference>
<feature type="domain" description="TOD1/MUCI70 glycosyltransferase-like" evidence="3">
    <location>
        <begin position="144"/>
        <end position="450"/>
    </location>
</feature>
<organism evidence="4 5">
    <name type="scientific">Acer saccharum</name>
    <name type="common">Sugar maple</name>
    <dbReference type="NCBI Taxonomy" id="4024"/>
    <lineage>
        <taxon>Eukaryota</taxon>
        <taxon>Viridiplantae</taxon>
        <taxon>Streptophyta</taxon>
        <taxon>Embryophyta</taxon>
        <taxon>Tracheophyta</taxon>
        <taxon>Spermatophyta</taxon>
        <taxon>Magnoliopsida</taxon>
        <taxon>eudicotyledons</taxon>
        <taxon>Gunneridae</taxon>
        <taxon>Pentapetalae</taxon>
        <taxon>rosids</taxon>
        <taxon>malvids</taxon>
        <taxon>Sapindales</taxon>
        <taxon>Sapindaceae</taxon>
        <taxon>Hippocastanoideae</taxon>
        <taxon>Acereae</taxon>
        <taxon>Acer</taxon>
    </lineage>
</organism>
<gene>
    <name evidence="4" type="ORF">LWI29_019892</name>
</gene>
<dbReference type="NCBIfam" id="TIGR02252">
    <property type="entry name" value="DREG-2"/>
    <property type="match status" value="1"/>
</dbReference>
<dbReference type="SFLD" id="SFLDG01129">
    <property type="entry name" value="C1.5:_HAD__Beta-PGM__Phosphata"/>
    <property type="match status" value="1"/>
</dbReference>
<dbReference type="SFLD" id="SFLDS00003">
    <property type="entry name" value="Haloacid_Dehalogenase"/>
    <property type="match status" value="1"/>
</dbReference>
<keyword evidence="2" id="KW-0472">Membrane</keyword>
<dbReference type="Pfam" id="PF04765">
    <property type="entry name" value="TOD1_MUCI70"/>
    <property type="match status" value="2"/>
</dbReference>
<evidence type="ECO:0000256" key="1">
    <source>
        <dbReference type="SAM" id="MobiDB-lite"/>
    </source>
</evidence>